<dbReference type="SMART" id="SM00088">
    <property type="entry name" value="PINT"/>
    <property type="match status" value="1"/>
</dbReference>
<dbReference type="GO" id="GO:0042176">
    <property type="term" value="P:regulation of protein catabolic process"/>
    <property type="evidence" value="ECO:0007669"/>
    <property type="project" value="InterPro"/>
</dbReference>
<comment type="caution">
    <text evidence="5">The sequence shown here is derived from an EMBL/GenBank/DDBJ whole genome shotgun (WGS) entry which is preliminary data.</text>
</comment>
<dbReference type="EMBL" id="JALJOQ010000275">
    <property type="protein sequence ID" value="KAK9786301.1"/>
    <property type="molecule type" value="Genomic_DNA"/>
</dbReference>
<dbReference type="Pfam" id="PF25573">
    <property type="entry name" value="TPR_PSMD3_N"/>
    <property type="match status" value="1"/>
</dbReference>
<name>A0AAW1NP46_9CHLO</name>
<sequence length="493" mass="55228">MGKEVAMEVDAPTQNGNAAKEEPAGPAPVSVEAQLESCLKLLDRAVRAKDTRLIAGRLLRQIATLRSNLTAEVLFAFIEQTLPQSFSARETLLNVLHQAAQVTTLKKHAQLDEDTPTSVLPEVELVAYLLVVTFLIDQKQFPKAKELSTQAVARLGEFNRRTLDGLGSRIYFYYSWAHEQTDTLADIRGKLLALHRTAVLRHDELGQEMLINLLLRNYLHYNLYDQAEKLRAKAQRPENPRSSQQLCRYLFYLARIQAIQLDYTGAKDNLQQAARKAPVIAVGFRTTVAKWLVLVRLLLGEIPERIDLTQPGLSAALHPYFCLTLAVRSGDLSAFRAVAQQHEAVWAKDRVANLVVRLRHNVIRAGLRRINLAYWRISLADIASKLGLSSVEDTECIVAKAIRDGGIDAEIDHEKGWVTSRATPDVYTTAEPQADFHERIAFCLDLHNEAVKAMRFEPNSQQKAPLENADTARERVKLEEEAAKAAAEDDADF</sequence>
<dbReference type="InterPro" id="IPR036390">
    <property type="entry name" value="WH_DNA-bd_sf"/>
</dbReference>
<dbReference type="GO" id="GO:0006511">
    <property type="term" value="P:ubiquitin-dependent protein catabolic process"/>
    <property type="evidence" value="ECO:0007669"/>
    <property type="project" value="TreeGrafter"/>
</dbReference>
<dbReference type="Pfam" id="PF08375">
    <property type="entry name" value="Rpn3_C"/>
    <property type="match status" value="1"/>
</dbReference>
<dbReference type="Gene3D" id="1.25.40.570">
    <property type="match status" value="1"/>
</dbReference>
<dbReference type="GO" id="GO:0008541">
    <property type="term" value="C:proteasome regulatory particle, lid subcomplex"/>
    <property type="evidence" value="ECO:0007669"/>
    <property type="project" value="TreeGrafter"/>
</dbReference>
<dbReference type="PROSITE" id="PS50250">
    <property type="entry name" value="PCI"/>
    <property type="match status" value="1"/>
</dbReference>
<reference evidence="5 6" key="1">
    <citation type="journal article" date="2024" name="Nat. Commun.">
        <title>Phylogenomics reveals the evolutionary origins of lichenization in chlorophyte algae.</title>
        <authorList>
            <person name="Puginier C."/>
            <person name="Libourel C."/>
            <person name="Otte J."/>
            <person name="Skaloud P."/>
            <person name="Haon M."/>
            <person name="Grisel S."/>
            <person name="Petersen M."/>
            <person name="Berrin J.G."/>
            <person name="Delaux P.M."/>
            <person name="Dal Grande F."/>
            <person name="Keller J."/>
        </authorList>
    </citation>
    <scope>NUCLEOTIDE SEQUENCE [LARGE SCALE GENOMIC DNA]</scope>
    <source>
        <strain evidence="5 6">SAG 2036</strain>
    </source>
</reference>
<feature type="region of interest" description="Disordered" evidence="3">
    <location>
        <begin position="457"/>
        <end position="493"/>
    </location>
</feature>
<dbReference type="PANTHER" id="PTHR10758:SF2">
    <property type="entry name" value="26S PROTEASOME NON-ATPASE REGULATORY SUBUNIT 3"/>
    <property type="match status" value="1"/>
</dbReference>
<organism evidence="5 6">
    <name type="scientific">Symbiochloris irregularis</name>
    <dbReference type="NCBI Taxonomy" id="706552"/>
    <lineage>
        <taxon>Eukaryota</taxon>
        <taxon>Viridiplantae</taxon>
        <taxon>Chlorophyta</taxon>
        <taxon>core chlorophytes</taxon>
        <taxon>Trebouxiophyceae</taxon>
        <taxon>Trebouxiales</taxon>
        <taxon>Trebouxiaceae</taxon>
        <taxon>Symbiochloris</taxon>
    </lineage>
</organism>
<dbReference type="SUPFAM" id="SSF46785">
    <property type="entry name" value="Winged helix' DNA-binding domain"/>
    <property type="match status" value="1"/>
</dbReference>
<comment type="similarity">
    <text evidence="1">Belongs to the proteasome subunit S3 family.</text>
</comment>
<keyword evidence="2" id="KW-0647">Proteasome</keyword>
<accession>A0AAW1NP46</accession>
<keyword evidence="6" id="KW-1185">Reference proteome</keyword>
<feature type="region of interest" description="Disordered" evidence="3">
    <location>
        <begin position="1"/>
        <end position="26"/>
    </location>
</feature>
<proteinExistence type="inferred from homology"/>
<dbReference type="Proteomes" id="UP001465755">
    <property type="component" value="Unassembled WGS sequence"/>
</dbReference>
<dbReference type="InterPro" id="IPR000717">
    <property type="entry name" value="PCI_dom"/>
</dbReference>
<feature type="domain" description="PCI" evidence="4">
    <location>
        <begin position="247"/>
        <end position="425"/>
    </location>
</feature>
<dbReference type="AlphaFoldDB" id="A0AAW1NP46"/>
<dbReference type="Pfam" id="PF01399">
    <property type="entry name" value="PCI"/>
    <property type="match status" value="1"/>
</dbReference>
<evidence type="ECO:0000256" key="2">
    <source>
        <dbReference type="ARBA" id="ARBA00022942"/>
    </source>
</evidence>
<evidence type="ECO:0000259" key="4">
    <source>
        <dbReference type="PROSITE" id="PS50250"/>
    </source>
</evidence>
<dbReference type="InterPro" id="IPR013586">
    <property type="entry name" value="PSMD3_C"/>
</dbReference>
<evidence type="ECO:0000313" key="6">
    <source>
        <dbReference type="Proteomes" id="UP001465755"/>
    </source>
</evidence>
<protein>
    <recommendedName>
        <fullName evidence="4">PCI domain-containing protein</fullName>
    </recommendedName>
</protein>
<evidence type="ECO:0000313" key="5">
    <source>
        <dbReference type="EMBL" id="KAK9786301.1"/>
    </source>
</evidence>
<evidence type="ECO:0000256" key="1">
    <source>
        <dbReference type="ARBA" id="ARBA00007912"/>
    </source>
</evidence>
<evidence type="ECO:0000256" key="3">
    <source>
        <dbReference type="SAM" id="MobiDB-lite"/>
    </source>
</evidence>
<gene>
    <name evidence="5" type="ORF">WJX73_008975</name>
</gene>
<dbReference type="InterPro" id="IPR050756">
    <property type="entry name" value="CSN3"/>
</dbReference>
<dbReference type="GO" id="GO:0030234">
    <property type="term" value="F:enzyme regulator activity"/>
    <property type="evidence" value="ECO:0007669"/>
    <property type="project" value="InterPro"/>
</dbReference>
<dbReference type="PANTHER" id="PTHR10758">
    <property type="entry name" value="26S PROTEASOME NON-ATPASE REGULATORY SUBUNIT 3/COP9 SIGNALOSOME COMPLEX SUBUNIT 3"/>
    <property type="match status" value="1"/>
</dbReference>
<dbReference type="InterPro" id="IPR057985">
    <property type="entry name" value="TPR_PSMD3_N"/>
</dbReference>
<dbReference type="SMART" id="SM00753">
    <property type="entry name" value="PAM"/>
    <property type="match status" value="1"/>
</dbReference>
<feature type="compositionally biased region" description="Basic and acidic residues" evidence="3">
    <location>
        <begin position="470"/>
        <end position="487"/>
    </location>
</feature>